<keyword evidence="3" id="KW-1003">Cell membrane</keyword>
<dbReference type="PIRSF" id="PIRSF019239">
    <property type="entry name" value="MrpE"/>
    <property type="match status" value="1"/>
</dbReference>
<organism evidence="8 9">
    <name type="scientific">Thermotomaculum hydrothermale</name>
    <dbReference type="NCBI Taxonomy" id="981385"/>
    <lineage>
        <taxon>Bacteria</taxon>
        <taxon>Pseudomonadati</taxon>
        <taxon>Acidobacteriota</taxon>
        <taxon>Holophagae</taxon>
        <taxon>Thermotomaculales</taxon>
        <taxon>Thermotomaculaceae</taxon>
        <taxon>Thermotomaculum</taxon>
    </lineage>
</organism>
<sequence length="163" mass="18447">MKISRLIFTIIFLFAIWVLLTGSLHEDELIVGLFVAIVISLFTGPLFTRRGIYHLHPKRIWGKIVYLFVFFVELVKANVDVAKRVLSPSLPINPGIVRVKTKLTEDMDKLWLANSITLTPGTMTLDIKGDELFIHWIDVQETEPHAAGKIIKGAFERHLGGVE</sequence>
<dbReference type="PANTHER" id="PTHR34584">
    <property type="entry name" value="NA(+)/H(+) ANTIPORTER SUBUNIT E1"/>
    <property type="match status" value="1"/>
</dbReference>
<evidence type="ECO:0000256" key="7">
    <source>
        <dbReference type="SAM" id="Phobius"/>
    </source>
</evidence>
<evidence type="ECO:0000256" key="3">
    <source>
        <dbReference type="ARBA" id="ARBA00022475"/>
    </source>
</evidence>
<dbReference type="EMBL" id="AP017470">
    <property type="protein sequence ID" value="BBB33389.1"/>
    <property type="molecule type" value="Genomic_DNA"/>
</dbReference>
<dbReference type="KEGG" id="thyd:TTHT_1938"/>
<dbReference type="AlphaFoldDB" id="A0A7R6SZ19"/>
<comment type="subcellular location">
    <subcellularLocation>
        <location evidence="1">Cell membrane</location>
        <topology evidence="1">Multi-pass membrane protein</topology>
    </subcellularLocation>
</comment>
<name>A0A7R6SZ19_9BACT</name>
<dbReference type="Proteomes" id="UP000595564">
    <property type="component" value="Chromosome"/>
</dbReference>
<dbReference type="PANTHER" id="PTHR34584:SF1">
    <property type="entry name" value="NA(+)_H(+) ANTIPORTER SUBUNIT E1"/>
    <property type="match status" value="1"/>
</dbReference>
<keyword evidence="5 7" id="KW-1133">Transmembrane helix</keyword>
<keyword evidence="6 7" id="KW-0472">Membrane</keyword>
<gene>
    <name evidence="8" type="primary">mnhE</name>
    <name evidence="8" type="ORF">TTHT_1938</name>
</gene>
<evidence type="ECO:0000256" key="4">
    <source>
        <dbReference type="ARBA" id="ARBA00022692"/>
    </source>
</evidence>
<dbReference type="RefSeq" id="WP_201327696.1">
    <property type="nucleotide sequence ID" value="NZ_AP017470.1"/>
</dbReference>
<evidence type="ECO:0000313" key="8">
    <source>
        <dbReference type="EMBL" id="BBB33389.1"/>
    </source>
</evidence>
<dbReference type="Pfam" id="PF01899">
    <property type="entry name" value="MNHE"/>
    <property type="match status" value="1"/>
</dbReference>
<evidence type="ECO:0000256" key="1">
    <source>
        <dbReference type="ARBA" id="ARBA00004651"/>
    </source>
</evidence>
<evidence type="ECO:0000256" key="6">
    <source>
        <dbReference type="ARBA" id="ARBA00023136"/>
    </source>
</evidence>
<reference evidence="8 9" key="1">
    <citation type="journal article" date="2012" name="Extremophiles">
        <title>Thermotomaculum hydrothermale gen. nov., sp. nov., a novel heterotrophic thermophile within the phylum Acidobacteria from a deep-sea hydrothermal vent chimney in the Southern Okinawa Trough.</title>
        <authorList>
            <person name="Izumi H."/>
            <person name="Nunoura T."/>
            <person name="Miyazaki M."/>
            <person name="Mino S."/>
            <person name="Toki T."/>
            <person name="Takai K."/>
            <person name="Sako Y."/>
            <person name="Sawabe T."/>
            <person name="Nakagawa S."/>
        </authorList>
    </citation>
    <scope>NUCLEOTIDE SEQUENCE [LARGE SCALE GENOMIC DNA]</scope>
    <source>
        <strain evidence="8 9">AC55</strain>
    </source>
</reference>
<proteinExistence type="inferred from homology"/>
<evidence type="ECO:0000256" key="2">
    <source>
        <dbReference type="ARBA" id="ARBA00006228"/>
    </source>
</evidence>
<dbReference type="GO" id="GO:0005886">
    <property type="term" value="C:plasma membrane"/>
    <property type="evidence" value="ECO:0007669"/>
    <property type="project" value="UniProtKB-SubCell"/>
</dbReference>
<evidence type="ECO:0000256" key="5">
    <source>
        <dbReference type="ARBA" id="ARBA00022989"/>
    </source>
</evidence>
<comment type="similarity">
    <text evidence="2">Belongs to the CPA3 antiporters (TC 2.A.63) subunit E family.</text>
</comment>
<feature type="transmembrane region" description="Helical" evidence="7">
    <location>
        <begin position="30"/>
        <end position="48"/>
    </location>
</feature>
<protein>
    <submittedName>
        <fullName evidence="8">Multicomponent Na+:H+ antiporter subunit E</fullName>
    </submittedName>
</protein>
<keyword evidence="4 7" id="KW-0812">Transmembrane</keyword>
<keyword evidence="9" id="KW-1185">Reference proteome</keyword>
<feature type="transmembrane region" description="Helical" evidence="7">
    <location>
        <begin position="7"/>
        <end position="24"/>
    </location>
</feature>
<feature type="transmembrane region" description="Helical" evidence="7">
    <location>
        <begin position="60"/>
        <end position="79"/>
    </location>
</feature>
<evidence type="ECO:0000313" key="9">
    <source>
        <dbReference type="Proteomes" id="UP000595564"/>
    </source>
</evidence>
<dbReference type="InterPro" id="IPR002758">
    <property type="entry name" value="Cation_antiport_E"/>
</dbReference>
<accession>A0A7R6SZ19</accession>
<dbReference type="GO" id="GO:0008324">
    <property type="term" value="F:monoatomic cation transmembrane transporter activity"/>
    <property type="evidence" value="ECO:0007669"/>
    <property type="project" value="InterPro"/>
</dbReference>